<keyword evidence="7 14" id="KW-0418">Kinase</keyword>
<evidence type="ECO:0000256" key="4">
    <source>
        <dbReference type="ARBA" id="ARBA00022553"/>
    </source>
</evidence>
<dbReference type="InterPro" id="IPR007891">
    <property type="entry name" value="CHASE3"/>
</dbReference>
<keyword evidence="8 11" id="KW-1133">Transmembrane helix</keyword>
<dbReference type="GO" id="GO:0005886">
    <property type="term" value="C:plasma membrane"/>
    <property type="evidence" value="ECO:0007669"/>
    <property type="project" value="UniProtKB-SubCell"/>
</dbReference>
<dbReference type="InterPro" id="IPR036890">
    <property type="entry name" value="HATPase_C_sf"/>
</dbReference>
<evidence type="ECO:0000256" key="5">
    <source>
        <dbReference type="ARBA" id="ARBA00022679"/>
    </source>
</evidence>
<keyword evidence="5" id="KW-0808">Transferase</keyword>
<evidence type="ECO:0000259" key="12">
    <source>
        <dbReference type="PROSITE" id="PS50109"/>
    </source>
</evidence>
<dbReference type="EMBL" id="PYYB01000001">
    <property type="protein sequence ID" value="PTL59977.1"/>
    <property type="molecule type" value="Genomic_DNA"/>
</dbReference>
<evidence type="ECO:0000256" key="8">
    <source>
        <dbReference type="ARBA" id="ARBA00022989"/>
    </source>
</evidence>
<dbReference type="InterPro" id="IPR005467">
    <property type="entry name" value="His_kinase_dom"/>
</dbReference>
<dbReference type="AlphaFoldDB" id="A0A2T4UL62"/>
<keyword evidence="9" id="KW-0902">Two-component regulatory system</keyword>
<evidence type="ECO:0000256" key="9">
    <source>
        <dbReference type="ARBA" id="ARBA00023012"/>
    </source>
</evidence>
<feature type="transmembrane region" description="Helical" evidence="11">
    <location>
        <begin position="191"/>
        <end position="210"/>
    </location>
</feature>
<evidence type="ECO:0000256" key="11">
    <source>
        <dbReference type="SAM" id="Phobius"/>
    </source>
</evidence>
<dbReference type="InterPro" id="IPR003660">
    <property type="entry name" value="HAMP_dom"/>
</dbReference>
<dbReference type="Gene3D" id="6.10.340.10">
    <property type="match status" value="1"/>
</dbReference>
<feature type="domain" description="HAMP" evidence="13">
    <location>
        <begin position="212"/>
        <end position="264"/>
    </location>
</feature>
<evidence type="ECO:0000313" key="14">
    <source>
        <dbReference type="EMBL" id="PTL59977.1"/>
    </source>
</evidence>
<dbReference type="Gene3D" id="1.10.287.130">
    <property type="match status" value="1"/>
</dbReference>
<dbReference type="RefSeq" id="WP_107568621.1">
    <property type="nucleotide sequence ID" value="NZ_PYYB01000001.1"/>
</dbReference>
<comment type="caution">
    <text evidence="14">The sequence shown here is derived from an EMBL/GenBank/DDBJ whole genome shotgun (WGS) entry which is preliminary data.</text>
</comment>
<dbReference type="SUPFAM" id="SSF55874">
    <property type="entry name" value="ATPase domain of HSP90 chaperone/DNA topoisomerase II/histidine kinase"/>
    <property type="match status" value="1"/>
</dbReference>
<keyword evidence="10" id="KW-0175">Coiled coil</keyword>
<dbReference type="InterPro" id="IPR003594">
    <property type="entry name" value="HATPase_dom"/>
</dbReference>
<comment type="subcellular location">
    <subcellularLocation>
        <location evidence="2">Cell membrane</location>
    </subcellularLocation>
</comment>
<keyword evidence="11" id="KW-0472">Membrane</keyword>
<dbReference type="CDD" id="cd06225">
    <property type="entry name" value="HAMP"/>
    <property type="match status" value="1"/>
</dbReference>
<evidence type="ECO:0000256" key="7">
    <source>
        <dbReference type="ARBA" id="ARBA00022777"/>
    </source>
</evidence>
<dbReference type="EC" id="2.7.13.3" evidence="3"/>
<feature type="coiled-coil region" evidence="10">
    <location>
        <begin position="256"/>
        <end position="290"/>
    </location>
</feature>
<accession>A0A2T4UL62</accession>
<dbReference type="Pfam" id="PF05227">
    <property type="entry name" value="CHASE3"/>
    <property type="match status" value="1"/>
</dbReference>
<keyword evidence="15" id="KW-1185">Reference proteome</keyword>
<dbReference type="PANTHER" id="PTHR43304:SF1">
    <property type="entry name" value="PAC DOMAIN-CONTAINING PROTEIN"/>
    <property type="match status" value="1"/>
</dbReference>
<name>A0A2T4UL62_9ACTN</name>
<evidence type="ECO:0000256" key="6">
    <source>
        <dbReference type="ARBA" id="ARBA00022692"/>
    </source>
</evidence>
<dbReference type="SUPFAM" id="SSF47384">
    <property type="entry name" value="Homodimeric domain of signal transducing histidine kinase"/>
    <property type="match status" value="1"/>
</dbReference>
<dbReference type="InterPro" id="IPR004358">
    <property type="entry name" value="Sig_transdc_His_kin-like_C"/>
</dbReference>
<dbReference type="InterPro" id="IPR052162">
    <property type="entry name" value="Sensor_kinase/Photoreceptor"/>
</dbReference>
<keyword evidence="6 11" id="KW-0812">Transmembrane</keyword>
<proteinExistence type="predicted"/>
<dbReference type="Pfam" id="PF00512">
    <property type="entry name" value="HisKA"/>
    <property type="match status" value="1"/>
</dbReference>
<evidence type="ECO:0000313" key="15">
    <source>
        <dbReference type="Proteomes" id="UP000240739"/>
    </source>
</evidence>
<dbReference type="Pfam" id="PF00672">
    <property type="entry name" value="HAMP"/>
    <property type="match status" value="1"/>
</dbReference>
<dbReference type="PROSITE" id="PS50109">
    <property type="entry name" value="HIS_KIN"/>
    <property type="match status" value="1"/>
</dbReference>
<evidence type="ECO:0000256" key="3">
    <source>
        <dbReference type="ARBA" id="ARBA00012438"/>
    </source>
</evidence>
<dbReference type="PRINTS" id="PR00344">
    <property type="entry name" value="BCTRLSENSOR"/>
</dbReference>
<dbReference type="CDD" id="cd00082">
    <property type="entry name" value="HisKA"/>
    <property type="match status" value="1"/>
</dbReference>
<dbReference type="Pfam" id="PF02518">
    <property type="entry name" value="HATPase_c"/>
    <property type="match status" value="1"/>
</dbReference>
<dbReference type="InterPro" id="IPR036097">
    <property type="entry name" value="HisK_dim/P_sf"/>
</dbReference>
<evidence type="ECO:0000259" key="13">
    <source>
        <dbReference type="PROSITE" id="PS50885"/>
    </source>
</evidence>
<dbReference type="SMART" id="SM00304">
    <property type="entry name" value="HAMP"/>
    <property type="match status" value="1"/>
</dbReference>
<dbReference type="SMART" id="SM00388">
    <property type="entry name" value="HisKA"/>
    <property type="match status" value="1"/>
</dbReference>
<feature type="domain" description="Histidine kinase" evidence="12">
    <location>
        <begin position="293"/>
        <end position="508"/>
    </location>
</feature>
<reference evidence="14 15" key="1">
    <citation type="submission" date="2018-03" db="EMBL/GenBank/DDBJ databases">
        <title>Aquarubrobacter algicola gen. nov., sp. nov., a novel actinobacterium isolated from shallow eutrophic lake during the end of cyanobacterial harmful algal blooms.</title>
        <authorList>
            <person name="Chun S.J."/>
        </authorList>
    </citation>
    <scope>NUCLEOTIDE SEQUENCE [LARGE SCALE GENOMIC DNA]</scope>
    <source>
        <strain evidence="14 15">Seoho-28</strain>
    </source>
</reference>
<dbReference type="InterPro" id="IPR003661">
    <property type="entry name" value="HisK_dim/P_dom"/>
</dbReference>
<dbReference type="Proteomes" id="UP000240739">
    <property type="component" value="Unassembled WGS sequence"/>
</dbReference>
<dbReference type="GO" id="GO:0000155">
    <property type="term" value="F:phosphorelay sensor kinase activity"/>
    <property type="evidence" value="ECO:0007669"/>
    <property type="project" value="InterPro"/>
</dbReference>
<evidence type="ECO:0000256" key="1">
    <source>
        <dbReference type="ARBA" id="ARBA00000085"/>
    </source>
</evidence>
<evidence type="ECO:0000256" key="2">
    <source>
        <dbReference type="ARBA" id="ARBA00004236"/>
    </source>
</evidence>
<organism evidence="14 15">
    <name type="scientific">Paraconexibacter algicola</name>
    <dbReference type="NCBI Taxonomy" id="2133960"/>
    <lineage>
        <taxon>Bacteria</taxon>
        <taxon>Bacillati</taxon>
        <taxon>Actinomycetota</taxon>
        <taxon>Thermoleophilia</taxon>
        <taxon>Solirubrobacterales</taxon>
        <taxon>Paraconexibacteraceae</taxon>
        <taxon>Paraconexibacter</taxon>
    </lineage>
</organism>
<protein>
    <recommendedName>
        <fullName evidence="3">histidine kinase</fullName>
        <ecNumber evidence="3">2.7.13.3</ecNumber>
    </recommendedName>
</protein>
<dbReference type="SMART" id="SM00387">
    <property type="entry name" value="HATPase_c"/>
    <property type="match status" value="1"/>
</dbReference>
<comment type="catalytic activity">
    <reaction evidence="1">
        <text>ATP + protein L-histidine = ADP + protein N-phospho-L-histidine.</text>
        <dbReference type="EC" id="2.7.13.3"/>
    </reaction>
</comment>
<gene>
    <name evidence="14" type="ORF">C7Y72_10130</name>
</gene>
<dbReference type="OrthoDB" id="9808408at2"/>
<dbReference type="PANTHER" id="PTHR43304">
    <property type="entry name" value="PHYTOCHROME-LIKE PROTEIN CPH1"/>
    <property type="match status" value="1"/>
</dbReference>
<keyword evidence="4" id="KW-0597">Phosphoprotein</keyword>
<sequence>MRRGTLTTGRAFAIAATLLATVAVLFLVVGALALNGLQDARVQLVDRVDPARVAGGDLTVALLDEETGVRGYVLTARESFLEPFRRGERAERDAQQRLSGRIRQIGDPAAAAALRRVLAAADRWRETYARPAIAAARRGDAGSREVTTVTEGKARFDRVRAALRGLQSELQRVRTAARTDLRDNAGTVNGVVYGFGILLLLSLVTTAVGLRRGLTAPLGRLGRQVRIVADGDFAAPVTVAGLADIRRLGQDVDSMRERIVLEVDRVRAANEELQEQQHALERSNAELEQFAYVASHDLQEPLRKIASFGQLLQRRYGGQLDERADQYLEFQVDGARRMQTLINDLLAFSRVGRLTDAREAVDLTAVVAQVQLALAAAVEESGARIEVGDLPVVQGEPGLLTLLLQNLVANGIKFRRPDVPPRIVLSARVADGMHEITCADNGIGIEEEYAERIFVIFQRLHTREAYEGTGIGLSLCRKIVEHHGGRIWLDTTAPGPGTTLRFTLPIDQEPTP</sequence>
<evidence type="ECO:0000256" key="10">
    <source>
        <dbReference type="SAM" id="Coils"/>
    </source>
</evidence>
<dbReference type="PROSITE" id="PS50885">
    <property type="entry name" value="HAMP"/>
    <property type="match status" value="1"/>
</dbReference>
<dbReference type="Gene3D" id="3.30.565.10">
    <property type="entry name" value="Histidine kinase-like ATPase, C-terminal domain"/>
    <property type="match status" value="1"/>
</dbReference>